<sequence>MDRIEPELVLKTTPPRSQRGAQARDRLSIDAPELANKVAISVQGPAGFGKTMLLAQWRREFLSRGAVVAWLTLDTRDDGSRLALGLSAAMALGSGRQSFTSTSDGSSSHGRDELERLTHWLAEVADLGGETVMILDEVDALPEPTARHCLTYLLHNAPANLRIIMSSRRRLSVNTVDLVARGLYVRVAVDALRFRGEETIALLSNRFGTRIDADLCLRLHEITEGWPLGLQLAIAAIEKSAHLEAAVEDLSACSGDIQGYFVDKLVTRLSAEQIEFITCLSLLEVIHPSLCAALTGSERAGELLHELCASTPIFAEGVDSDWVRFHPLAREFLQSRFRDLPQEQRRTLHERAANWLEANAFFEEAARQYLLAGQASKGYLMIEQCLYEVMLRGQFSRVLEWVEELPAEEVESRPRLCLAAAWALAMSERHVEAARLIACIEQDPAADEETRCEAAAIEAAAAYFADRPDESMALLAPWMDKLSSGSIKLQAMVANLVARIALFQGQPEKARRIFRRAPHYAWTPQLDGIRGYGEWVVGMTYLCEGRMPPAEAAFRKSLLRAEQDIGRRSSVAVMLACGLATVLLERGEIQEATTVLANRLDVVERLASPDAIAMGFLTAARLAALQGQPHRGHDLLAALFALGEERGIARFCMVALGEQIRLNALLGRGDSCLALWRRLDERVPDVARQQSGLLGQELALLAGLSNAYVCLVQRDWEAMLSVLAGANELAERLQRGREIVQVKLLKALALKDSGGDGLSSLVEAISLADTYGLQRILQDTHPELVTWAQKVRRKEAQTPPQEATPPVAIRRQEPVATGISPSRLLTAKEREVLQLLARNLTNKQIALALDVGDETVKWHLKNLYGKFHAGTRKHVVDRAYMLGILEASG</sequence>
<dbReference type="EMBL" id="MOBO01000001">
    <property type="protein sequence ID" value="RON42104.1"/>
    <property type="molecule type" value="Genomic_DNA"/>
</dbReference>
<dbReference type="PROSITE" id="PS50043">
    <property type="entry name" value="HTH_LUXR_2"/>
    <property type="match status" value="1"/>
</dbReference>
<dbReference type="GO" id="GO:0006355">
    <property type="term" value="P:regulation of DNA-templated transcription"/>
    <property type="evidence" value="ECO:0007669"/>
    <property type="project" value="InterPro"/>
</dbReference>
<evidence type="ECO:0000256" key="1">
    <source>
        <dbReference type="ARBA" id="ARBA00023015"/>
    </source>
</evidence>
<dbReference type="InterPro" id="IPR027417">
    <property type="entry name" value="P-loop_NTPase"/>
</dbReference>
<organism evidence="5 6">
    <name type="scientific">Pseudomonas brassicacearum</name>
    <dbReference type="NCBI Taxonomy" id="930166"/>
    <lineage>
        <taxon>Bacteria</taxon>
        <taxon>Pseudomonadati</taxon>
        <taxon>Pseudomonadota</taxon>
        <taxon>Gammaproteobacteria</taxon>
        <taxon>Pseudomonadales</taxon>
        <taxon>Pseudomonadaceae</taxon>
        <taxon>Pseudomonas</taxon>
    </lineage>
</organism>
<dbReference type="SMART" id="SM00421">
    <property type="entry name" value="HTH_LUXR"/>
    <property type="match status" value="1"/>
</dbReference>
<dbReference type="PRINTS" id="PR00038">
    <property type="entry name" value="HTHLUXR"/>
</dbReference>
<protein>
    <submittedName>
        <fullName evidence="5">LuxR family transcriptional regulator</fullName>
    </submittedName>
</protein>
<evidence type="ECO:0000259" key="4">
    <source>
        <dbReference type="PROSITE" id="PS50043"/>
    </source>
</evidence>
<proteinExistence type="predicted"/>
<dbReference type="Gene3D" id="1.25.40.10">
    <property type="entry name" value="Tetratricopeptide repeat domain"/>
    <property type="match status" value="1"/>
</dbReference>
<dbReference type="AlphaFoldDB" id="A0A423JWQ7"/>
<dbReference type="CDD" id="cd06170">
    <property type="entry name" value="LuxR_C_like"/>
    <property type="match status" value="1"/>
</dbReference>
<dbReference type="PANTHER" id="PTHR44688:SF16">
    <property type="entry name" value="DNA-BINDING TRANSCRIPTIONAL ACTIVATOR DEVR_DOSR"/>
    <property type="match status" value="1"/>
</dbReference>
<comment type="caution">
    <text evidence="5">The sequence shown here is derived from an EMBL/GenBank/DDBJ whole genome shotgun (WGS) entry which is preliminary data.</text>
</comment>
<dbReference type="InterPro" id="IPR011990">
    <property type="entry name" value="TPR-like_helical_dom_sf"/>
</dbReference>
<dbReference type="SUPFAM" id="SSF48452">
    <property type="entry name" value="TPR-like"/>
    <property type="match status" value="1"/>
</dbReference>
<dbReference type="InterPro" id="IPR016032">
    <property type="entry name" value="Sig_transdc_resp-reg_C-effctor"/>
</dbReference>
<dbReference type="InterPro" id="IPR059106">
    <property type="entry name" value="WHD_MalT"/>
</dbReference>
<keyword evidence="1" id="KW-0805">Transcription regulation</keyword>
<keyword evidence="2" id="KW-0238">DNA-binding</keyword>
<dbReference type="SUPFAM" id="SSF52540">
    <property type="entry name" value="P-loop containing nucleoside triphosphate hydrolases"/>
    <property type="match status" value="1"/>
</dbReference>
<evidence type="ECO:0000313" key="5">
    <source>
        <dbReference type="EMBL" id="RON42104.1"/>
    </source>
</evidence>
<dbReference type="InterPro" id="IPR036388">
    <property type="entry name" value="WH-like_DNA-bd_sf"/>
</dbReference>
<accession>A0A423JWQ7</accession>
<dbReference type="RefSeq" id="WP_123364020.1">
    <property type="nucleotide sequence ID" value="NZ_MOBO01000001.1"/>
</dbReference>
<dbReference type="SUPFAM" id="SSF46894">
    <property type="entry name" value="C-terminal effector domain of the bipartite response regulators"/>
    <property type="match status" value="1"/>
</dbReference>
<evidence type="ECO:0000313" key="6">
    <source>
        <dbReference type="Proteomes" id="UP000286351"/>
    </source>
</evidence>
<feature type="domain" description="HTH luxR-type" evidence="4">
    <location>
        <begin position="818"/>
        <end position="883"/>
    </location>
</feature>
<dbReference type="Pfam" id="PF25873">
    <property type="entry name" value="WHD_MalT"/>
    <property type="match status" value="1"/>
</dbReference>
<dbReference type="PANTHER" id="PTHR44688">
    <property type="entry name" value="DNA-BINDING TRANSCRIPTIONAL ACTIVATOR DEVR_DOSR"/>
    <property type="match status" value="1"/>
</dbReference>
<name>A0A423JWQ7_9PSED</name>
<dbReference type="Gene3D" id="1.10.10.10">
    <property type="entry name" value="Winged helix-like DNA-binding domain superfamily/Winged helix DNA-binding domain"/>
    <property type="match status" value="1"/>
</dbReference>
<dbReference type="Proteomes" id="UP000286351">
    <property type="component" value="Unassembled WGS sequence"/>
</dbReference>
<keyword evidence="3" id="KW-0804">Transcription</keyword>
<dbReference type="Pfam" id="PF17874">
    <property type="entry name" value="TPR_MalT"/>
    <property type="match status" value="1"/>
</dbReference>
<dbReference type="Pfam" id="PF00196">
    <property type="entry name" value="GerE"/>
    <property type="match status" value="1"/>
</dbReference>
<gene>
    <name evidence="5" type="ORF">BK664_00495</name>
</gene>
<dbReference type="InterPro" id="IPR041617">
    <property type="entry name" value="TPR_MalT"/>
</dbReference>
<dbReference type="Gene3D" id="3.40.50.300">
    <property type="entry name" value="P-loop containing nucleotide triphosphate hydrolases"/>
    <property type="match status" value="1"/>
</dbReference>
<reference evidence="5 6" key="1">
    <citation type="submission" date="2016-10" db="EMBL/GenBank/DDBJ databases">
        <title>Comparative genome analysis of multiple Pseudomonas spp. focuses on biocontrol and plant growth promoting traits.</title>
        <authorList>
            <person name="Tao X.-Y."/>
            <person name="Taylor C.G."/>
        </authorList>
    </citation>
    <scope>NUCLEOTIDE SEQUENCE [LARGE SCALE GENOMIC DNA]</scope>
    <source>
        <strain evidence="5 6">38D4</strain>
    </source>
</reference>
<dbReference type="GO" id="GO:0003677">
    <property type="term" value="F:DNA binding"/>
    <property type="evidence" value="ECO:0007669"/>
    <property type="project" value="UniProtKB-KW"/>
</dbReference>
<dbReference type="InterPro" id="IPR000792">
    <property type="entry name" value="Tscrpt_reg_LuxR_C"/>
</dbReference>
<evidence type="ECO:0000256" key="3">
    <source>
        <dbReference type="ARBA" id="ARBA00023163"/>
    </source>
</evidence>
<evidence type="ECO:0000256" key="2">
    <source>
        <dbReference type="ARBA" id="ARBA00023125"/>
    </source>
</evidence>